<dbReference type="EMBL" id="CP120733">
    <property type="protein sequence ID" value="WFD08969.1"/>
    <property type="molecule type" value="Genomic_DNA"/>
</dbReference>
<dbReference type="RefSeq" id="WP_248483677.1">
    <property type="nucleotide sequence ID" value="NZ_CP120733.1"/>
</dbReference>
<keyword evidence="1 3" id="KW-0963">Cytoplasm</keyword>
<accession>A0ABY8EAZ6</accession>
<dbReference type="InterPro" id="IPR009019">
    <property type="entry name" value="KH_sf_prok-type"/>
</dbReference>
<gene>
    <name evidence="3" type="primary">khpA</name>
    <name evidence="4" type="ORF">P4S50_11285</name>
</gene>
<dbReference type="PROSITE" id="PS50084">
    <property type="entry name" value="KH_TYPE_1"/>
    <property type="match status" value="1"/>
</dbReference>
<evidence type="ECO:0000256" key="1">
    <source>
        <dbReference type="ARBA" id="ARBA00022490"/>
    </source>
</evidence>
<dbReference type="SUPFAM" id="SSF54814">
    <property type="entry name" value="Prokaryotic type KH domain (KH-domain type II)"/>
    <property type="match status" value="1"/>
</dbReference>
<sequence>MRELVEKIAKSLVDNPDEVVVKETEGTHSIIIELRVAQEDMGKVIGKQGRIAKAIRTLVKSAAIKQNKQVSVEIVQ</sequence>
<comment type="similarity">
    <text evidence="3">Belongs to the KhpA RNA-binding protein family.</text>
</comment>
<dbReference type="NCBIfam" id="NF001748">
    <property type="entry name" value="PRK00468.1"/>
    <property type="match status" value="1"/>
</dbReference>
<dbReference type="InterPro" id="IPR020627">
    <property type="entry name" value="KhpA"/>
</dbReference>
<dbReference type="Pfam" id="PF13083">
    <property type="entry name" value="KH_KhpA-B"/>
    <property type="match status" value="1"/>
</dbReference>
<evidence type="ECO:0000313" key="4">
    <source>
        <dbReference type="EMBL" id="WFD08969.1"/>
    </source>
</evidence>
<keyword evidence="3" id="KW-0961">Cell wall biogenesis/degradation</keyword>
<proteinExistence type="inferred from homology"/>
<evidence type="ECO:0000256" key="3">
    <source>
        <dbReference type="HAMAP-Rule" id="MF_00088"/>
    </source>
</evidence>
<name>A0ABY8EAZ6_9FIRM</name>
<keyword evidence="3" id="KW-0133">Cell shape</keyword>
<dbReference type="PANTHER" id="PTHR34654">
    <property type="entry name" value="UPF0109 PROTEIN SCO5592"/>
    <property type="match status" value="1"/>
</dbReference>
<dbReference type="InterPro" id="IPR015946">
    <property type="entry name" value="KH_dom-like_a/b"/>
</dbReference>
<dbReference type="PANTHER" id="PTHR34654:SF1">
    <property type="entry name" value="RNA-BINDING PROTEIN KHPA"/>
    <property type="match status" value="1"/>
</dbReference>
<comment type="function">
    <text evidence="3">A probable RNA chaperone. Forms a complex with KhpB which binds to cellular RNA and controls its expression. Plays a role in peptidoglycan (PG) homeostasis and cell length regulation.</text>
</comment>
<evidence type="ECO:0000313" key="5">
    <source>
        <dbReference type="Proteomes" id="UP001222800"/>
    </source>
</evidence>
<reference evidence="4 5" key="1">
    <citation type="submission" date="2023-03" db="EMBL/GenBank/DDBJ databases">
        <title>Complete genome sequence of Tepidibacter sp. SWIR-1, isolated from a deep-sea hydrothermal vent.</title>
        <authorList>
            <person name="Li X."/>
        </authorList>
    </citation>
    <scope>NUCLEOTIDE SEQUENCE [LARGE SCALE GENOMIC DNA]</scope>
    <source>
        <strain evidence="4 5">SWIR-1</strain>
    </source>
</reference>
<dbReference type="CDD" id="cd22533">
    <property type="entry name" value="KH-II_YlqC-like"/>
    <property type="match status" value="1"/>
</dbReference>
<comment type="subunit">
    <text evidence="3">Forms a complex with KhpB.</text>
</comment>
<dbReference type="Gene3D" id="3.30.300.20">
    <property type="match status" value="1"/>
</dbReference>
<organism evidence="4 5">
    <name type="scientific">Tepidibacter hydrothermalis</name>
    <dbReference type="NCBI Taxonomy" id="3036126"/>
    <lineage>
        <taxon>Bacteria</taxon>
        <taxon>Bacillati</taxon>
        <taxon>Bacillota</taxon>
        <taxon>Clostridia</taxon>
        <taxon>Peptostreptococcales</taxon>
        <taxon>Peptostreptococcaceae</taxon>
        <taxon>Tepidibacter</taxon>
    </lineage>
</organism>
<protein>
    <recommendedName>
        <fullName evidence="3">RNA-binding protein KhpA</fullName>
    </recommendedName>
    <alternativeName>
        <fullName evidence="3">KH-domain protein A</fullName>
    </alternativeName>
</protein>
<keyword evidence="3" id="KW-0143">Chaperone</keyword>
<dbReference type="HAMAP" id="MF_00088">
    <property type="entry name" value="KhpA"/>
    <property type="match status" value="1"/>
</dbReference>
<keyword evidence="2 3" id="KW-0694">RNA-binding</keyword>
<comment type="subcellular location">
    <subcellularLocation>
        <location evidence="3">Cytoplasm</location>
    </subcellularLocation>
</comment>
<dbReference type="Proteomes" id="UP001222800">
    <property type="component" value="Chromosome"/>
</dbReference>
<evidence type="ECO:0000256" key="2">
    <source>
        <dbReference type="ARBA" id="ARBA00022884"/>
    </source>
</evidence>
<dbReference type="NCBIfam" id="NF002201">
    <property type="entry name" value="PRK01064.1"/>
    <property type="match status" value="1"/>
</dbReference>
<keyword evidence="5" id="KW-1185">Reference proteome</keyword>